<reference evidence="13 14" key="1">
    <citation type="journal article" date="2023" name="Insect Mol. Biol.">
        <title>Genome sequencing provides insights into the evolution of gene families encoding plant cell wall-degrading enzymes in longhorned beetles.</title>
        <authorList>
            <person name="Shin N.R."/>
            <person name="Okamura Y."/>
            <person name="Kirsch R."/>
            <person name="Pauchet Y."/>
        </authorList>
    </citation>
    <scope>NUCLEOTIDE SEQUENCE [LARGE SCALE GENOMIC DNA]</scope>
    <source>
        <strain evidence="13">EAD_L_NR</strain>
    </source>
</reference>
<dbReference type="InterPro" id="IPR051272">
    <property type="entry name" value="RIO-type_Ser/Thr_kinase"/>
</dbReference>
<evidence type="ECO:0000256" key="8">
    <source>
        <dbReference type="ARBA" id="ARBA00022842"/>
    </source>
</evidence>
<dbReference type="Gene3D" id="1.10.510.10">
    <property type="entry name" value="Transferase(Phosphotransferase) domain 1"/>
    <property type="match status" value="1"/>
</dbReference>
<keyword evidence="7" id="KW-0067">ATP-binding</keyword>
<dbReference type="PANTHER" id="PTHR45723">
    <property type="entry name" value="SERINE/THREONINE-PROTEIN KINASE RIO1"/>
    <property type="match status" value="1"/>
</dbReference>
<dbReference type="InterPro" id="IPR011009">
    <property type="entry name" value="Kinase-like_dom_sf"/>
</dbReference>
<dbReference type="InterPro" id="IPR018934">
    <property type="entry name" value="RIO_dom"/>
</dbReference>
<dbReference type="SUPFAM" id="SSF56112">
    <property type="entry name" value="Protein kinase-like (PK-like)"/>
    <property type="match status" value="1"/>
</dbReference>
<dbReference type="Gene3D" id="3.30.200.20">
    <property type="entry name" value="Phosphorylase Kinase, domain 1"/>
    <property type="match status" value="1"/>
</dbReference>
<dbReference type="InterPro" id="IPR017406">
    <property type="entry name" value="Ser/Thr_kinase_Rio3"/>
</dbReference>
<keyword evidence="4 11" id="KW-0479">Metal-binding</keyword>
<evidence type="ECO:0000256" key="10">
    <source>
        <dbReference type="ARBA" id="ARBA00048679"/>
    </source>
</evidence>
<comment type="cofactor">
    <cofactor evidence="11">
        <name>Mg(2+)</name>
        <dbReference type="ChEBI" id="CHEBI:18420"/>
    </cofactor>
</comment>
<keyword evidence="8 11" id="KW-0460">Magnesium</keyword>
<comment type="caution">
    <text evidence="13">The sequence shown here is derived from an EMBL/GenBank/DDBJ whole genome shotgun (WGS) entry which is preliminary data.</text>
</comment>
<evidence type="ECO:0000256" key="4">
    <source>
        <dbReference type="ARBA" id="ARBA00022723"/>
    </source>
</evidence>
<evidence type="ECO:0000256" key="7">
    <source>
        <dbReference type="ARBA" id="ARBA00022840"/>
    </source>
</evidence>
<evidence type="ECO:0000256" key="6">
    <source>
        <dbReference type="ARBA" id="ARBA00022777"/>
    </source>
</evidence>
<evidence type="ECO:0000256" key="11">
    <source>
        <dbReference type="PIRNR" id="PIRNR038146"/>
    </source>
</evidence>
<accession>A0AAV8WA00</accession>
<evidence type="ECO:0000313" key="13">
    <source>
        <dbReference type="EMBL" id="KAJ8923344.1"/>
    </source>
</evidence>
<comment type="catalytic activity">
    <reaction evidence="9 11">
        <text>L-threonyl-[protein] + ATP = O-phospho-L-threonyl-[protein] + ADP + H(+)</text>
        <dbReference type="Rhea" id="RHEA:46608"/>
        <dbReference type="Rhea" id="RHEA-COMP:11060"/>
        <dbReference type="Rhea" id="RHEA-COMP:11605"/>
        <dbReference type="ChEBI" id="CHEBI:15378"/>
        <dbReference type="ChEBI" id="CHEBI:30013"/>
        <dbReference type="ChEBI" id="CHEBI:30616"/>
        <dbReference type="ChEBI" id="CHEBI:61977"/>
        <dbReference type="ChEBI" id="CHEBI:456216"/>
        <dbReference type="EC" id="2.7.11.1"/>
    </reaction>
</comment>
<feature type="domain" description="RIO kinase" evidence="12">
    <location>
        <begin position="197"/>
        <end position="443"/>
    </location>
</feature>
<name>A0AAV8WA00_9CUCU</name>
<evidence type="ECO:0000256" key="2">
    <source>
        <dbReference type="ARBA" id="ARBA00022527"/>
    </source>
</evidence>
<sequence length="473" mass="54132">MSCPWANIEKPEPVNFSDIMAEEIAKDIQAKEELKMLQTFEIVNQSTVGDAVSASKAVHAIPLKNTDNSDGDEITVQIQFNEEYTHLSKRMEDKFCSKDLESDLDEEEVNDILDQKKVSKPNSIQIEIASVPILRGYKTRKVIDVITENDVVLVGKGNICKLPSFLSDFKLFDLKLSKKILNSLNLYFQNEFAGSNKIQEQAAAEFTLDQHTRLLLYRMTISRLIQDVSGVVCVGKDAILLHATLDPSYPKATKDWPSECVIKVFKTTCSKFFKEQPKYIKEDSRLRHKYVKVTTGKTIQFWSKREVGNLSRLKIAGIPCPQVLQAKQHVVVMSFIGKNGRRAPRLADTRLSREEYASAYEQVRNSMKMLFEKVNLIHGDLSENNILWHDGLCYFIDVNQSVEPSHDKAFRYLFKDCTNIIKFFGKKLVKVETPEQLFEFVTGYSYNNRVAFASLQLSVKMKSLHRRKETVSE</sequence>
<evidence type="ECO:0000313" key="14">
    <source>
        <dbReference type="Proteomes" id="UP001159042"/>
    </source>
</evidence>
<dbReference type="EMBL" id="JANEYG010000005">
    <property type="protein sequence ID" value="KAJ8923344.1"/>
    <property type="molecule type" value="Genomic_DNA"/>
</dbReference>
<proteinExistence type="inferred from homology"/>
<dbReference type="GO" id="GO:0005524">
    <property type="term" value="F:ATP binding"/>
    <property type="evidence" value="ECO:0007669"/>
    <property type="project" value="UniProtKB-UniRule"/>
</dbReference>
<comment type="similarity">
    <text evidence="1 11">Belongs to the protein kinase superfamily. RIO-type Ser/Thr kinase family.</text>
</comment>
<evidence type="ECO:0000256" key="3">
    <source>
        <dbReference type="ARBA" id="ARBA00022679"/>
    </source>
</evidence>
<keyword evidence="14" id="KW-1185">Reference proteome</keyword>
<dbReference type="Pfam" id="PF01163">
    <property type="entry name" value="RIO1"/>
    <property type="match status" value="1"/>
</dbReference>
<keyword evidence="3 11" id="KW-0808">Transferase</keyword>
<evidence type="ECO:0000259" key="12">
    <source>
        <dbReference type="SMART" id="SM00090"/>
    </source>
</evidence>
<evidence type="ECO:0000256" key="1">
    <source>
        <dbReference type="ARBA" id="ARBA00009196"/>
    </source>
</evidence>
<organism evidence="13 14">
    <name type="scientific">Exocentrus adspersus</name>
    <dbReference type="NCBI Taxonomy" id="1586481"/>
    <lineage>
        <taxon>Eukaryota</taxon>
        <taxon>Metazoa</taxon>
        <taxon>Ecdysozoa</taxon>
        <taxon>Arthropoda</taxon>
        <taxon>Hexapoda</taxon>
        <taxon>Insecta</taxon>
        <taxon>Pterygota</taxon>
        <taxon>Neoptera</taxon>
        <taxon>Endopterygota</taxon>
        <taxon>Coleoptera</taxon>
        <taxon>Polyphaga</taxon>
        <taxon>Cucujiformia</taxon>
        <taxon>Chrysomeloidea</taxon>
        <taxon>Cerambycidae</taxon>
        <taxon>Lamiinae</taxon>
        <taxon>Acanthocinini</taxon>
        <taxon>Exocentrus</taxon>
    </lineage>
</organism>
<dbReference type="GO" id="GO:0004674">
    <property type="term" value="F:protein serine/threonine kinase activity"/>
    <property type="evidence" value="ECO:0007669"/>
    <property type="project" value="UniProtKB-UniRule"/>
</dbReference>
<keyword evidence="6 11" id="KW-0418">Kinase</keyword>
<dbReference type="InterPro" id="IPR000687">
    <property type="entry name" value="RIO_kinase"/>
</dbReference>
<evidence type="ECO:0000256" key="5">
    <source>
        <dbReference type="ARBA" id="ARBA00022741"/>
    </source>
</evidence>
<keyword evidence="5 11" id="KW-0547">Nucleotide-binding</keyword>
<dbReference type="Proteomes" id="UP001159042">
    <property type="component" value="Unassembled WGS sequence"/>
</dbReference>
<dbReference type="AlphaFoldDB" id="A0AAV8WA00"/>
<dbReference type="EC" id="2.7.11.1" evidence="11"/>
<keyword evidence="2 11" id="KW-0723">Serine/threonine-protein kinase</keyword>
<protein>
    <recommendedName>
        <fullName evidence="11">Serine/threonine-protein kinase RIO3</fullName>
        <ecNumber evidence="11">2.7.11.1</ecNumber>
    </recommendedName>
</protein>
<dbReference type="GO" id="GO:0046872">
    <property type="term" value="F:metal ion binding"/>
    <property type="evidence" value="ECO:0007669"/>
    <property type="project" value="UniProtKB-UniRule"/>
</dbReference>
<dbReference type="PIRSF" id="PIRSF038146">
    <property type="entry name" value="Ser/Thr_PK_RIO3"/>
    <property type="match status" value="1"/>
</dbReference>
<dbReference type="SMART" id="SM00090">
    <property type="entry name" value="RIO"/>
    <property type="match status" value="1"/>
</dbReference>
<evidence type="ECO:0000256" key="9">
    <source>
        <dbReference type="ARBA" id="ARBA00047899"/>
    </source>
</evidence>
<gene>
    <name evidence="13" type="ORF">NQ315_001902</name>
</gene>
<comment type="catalytic activity">
    <reaction evidence="10 11">
        <text>L-seryl-[protein] + ATP = O-phospho-L-seryl-[protein] + ADP + H(+)</text>
        <dbReference type="Rhea" id="RHEA:17989"/>
        <dbReference type="Rhea" id="RHEA-COMP:9863"/>
        <dbReference type="Rhea" id="RHEA-COMP:11604"/>
        <dbReference type="ChEBI" id="CHEBI:15378"/>
        <dbReference type="ChEBI" id="CHEBI:29999"/>
        <dbReference type="ChEBI" id="CHEBI:30616"/>
        <dbReference type="ChEBI" id="CHEBI:83421"/>
        <dbReference type="ChEBI" id="CHEBI:456216"/>
        <dbReference type="EC" id="2.7.11.1"/>
    </reaction>
</comment>